<evidence type="ECO:0000256" key="3">
    <source>
        <dbReference type="ARBA" id="ARBA00022475"/>
    </source>
</evidence>
<organism evidence="12 13">
    <name type="scientific">Amycolatopsis oliviviridis</name>
    <dbReference type="NCBI Taxonomy" id="1471590"/>
    <lineage>
        <taxon>Bacteria</taxon>
        <taxon>Bacillati</taxon>
        <taxon>Actinomycetota</taxon>
        <taxon>Actinomycetes</taxon>
        <taxon>Pseudonocardiales</taxon>
        <taxon>Pseudonocardiaceae</taxon>
        <taxon>Amycolatopsis</taxon>
    </lineage>
</organism>
<evidence type="ECO:0000256" key="2">
    <source>
        <dbReference type="ARBA" id="ARBA00022448"/>
    </source>
</evidence>
<comment type="caution">
    <text evidence="12">The sequence shown here is derived from an EMBL/GenBank/DDBJ whole genome shotgun (WGS) entry which is preliminary data.</text>
</comment>
<evidence type="ECO:0000259" key="11">
    <source>
        <dbReference type="Pfam" id="PF00999"/>
    </source>
</evidence>
<evidence type="ECO:0000256" key="8">
    <source>
        <dbReference type="ARBA" id="ARBA00023136"/>
    </source>
</evidence>
<dbReference type="InterPro" id="IPR018422">
    <property type="entry name" value="Cation/H_exchanger_CPA1"/>
</dbReference>
<dbReference type="Pfam" id="PF00999">
    <property type="entry name" value="Na_H_Exchanger"/>
    <property type="match status" value="1"/>
</dbReference>
<proteinExistence type="predicted"/>
<evidence type="ECO:0000256" key="10">
    <source>
        <dbReference type="SAM" id="Phobius"/>
    </source>
</evidence>
<feature type="transmembrane region" description="Helical" evidence="10">
    <location>
        <begin position="54"/>
        <end position="71"/>
    </location>
</feature>
<evidence type="ECO:0000256" key="4">
    <source>
        <dbReference type="ARBA" id="ARBA00022692"/>
    </source>
</evidence>
<evidence type="ECO:0000256" key="9">
    <source>
        <dbReference type="ARBA" id="ARBA00023201"/>
    </source>
</evidence>
<feature type="domain" description="Cation/H+ exchanger transmembrane" evidence="11">
    <location>
        <begin position="12"/>
        <end position="449"/>
    </location>
</feature>
<dbReference type="RefSeq" id="WP_191259834.1">
    <property type="nucleotide sequence ID" value="NZ_BNAY01000016.1"/>
</dbReference>
<sequence length="577" mass="61521">MDLTLVVVLGVISIVLVAAFSERLNLAAPLSLVLVGIGLSFLPGVPHPEIEPELILAGVLPPLLYSAAVNMPMVDFRRNIRPITGLAVLLVVGSTLGAGWLFHWLVPDIGWPAAFALGAVISPTDAVAATSVGRRLGLPPRLLTVLEGEGLVNDASALVLLRSAVAAVAGSVSVWGIVGEFALAVVVAVAIGILVGYVNVRVRALLGNAVLNTAISFVVPFIAFLPAEEAGASGVLSVVVAGLVTGHLAPRHLRATDRLAETVNWRTVAFLLESGMFLLMGLSVKTLVDEAHKDGSSAWHALLIGLAASVLVIVARIVFVGPLVAGLYREQRKAARFKPRLETTQAVLRGDESNPAVTERLDKASPRRVAHFRKRLDRAAADVEFRLTETLGWRGGIVLGWAGMRGAITLAAAQTLPQDTPDRALLVLIAYVVATTTLLVQGLTLPAVIRAARVPEEDPGKLRREYVGLMTELTGAARSLLDDPALADQDSGPFSEQVLDRVRSDSRIPAEASVKDPVPERSENVHQYLRLRLRVLTEQSECLQRARSGGRYSSEALGRAQTSLDVEMARLEQLADR</sequence>
<keyword evidence="8 10" id="KW-0472">Membrane</keyword>
<comment type="subcellular location">
    <subcellularLocation>
        <location evidence="1">Cell membrane</location>
        <topology evidence="1">Multi-pass membrane protein</topology>
    </subcellularLocation>
</comment>
<feature type="transmembrane region" description="Helical" evidence="10">
    <location>
        <begin position="424"/>
        <end position="449"/>
    </location>
</feature>
<evidence type="ECO:0000313" key="12">
    <source>
        <dbReference type="EMBL" id="GHH37651.1"/>
    </source>
</evidence>
<keyword evidence="2" id="KW-0813">Transport</keyword>
<gene>
    <name evidence="12" type="ORF">GCM10017790_82220</name>
</gene>
<feature type="transmembrane region" description="Helical" evidence="10">
    <location>
        <begin position="205"/>
        <end position="224"/>
    </location>
</feature>
<keyword evidence="7" id="KW-0406">Ion transport</keyword>
<accession>A0ABQ3MD66</accession>
<keyword evidence="9" id="KW-0739">Sodium transport</keyword>
<keyword evidence="3" id="KW-1003">Cell membrane</keyword>
<feature type="transmembrane region" description="Helical" evidence="10">
    <location>
        <begin position="270"/>
        <end position="288"/>
    </location>
</feature>
<dbReference type="EMBL" id="BNAY01000016">
    <property type="protein sequence ID" value="GHH37651.1"/>
    <property type="molecule type" value="Genomic_DNA"/>
</dbReference>
<evidence type="ECO:0000313" key="13">
    <source>
        <dbReference type="Proteomes" id="UP000635387"/>
    </source>
</evidence>
<keyword evidence="13" id="KW-1185">Reference proteome</keyword>
<feature type="transmembrane region" description="Helical" evidence="10">
    <location>
        <begin position="181"/>
        <end position="198"/>
    </location>
</feature>
<name>A0ABQ3MD66_9PSEU</name>
<reference evidence="13" key="1">
    <citation type="journal article" date="2019" name="Int. J. Syst. Evol. Microbiol.">
        <title>The Global Catalogue of Microorganisms (GCM) 10K type strain sequencing project: providing services to taxonomists for standard genome sequencing and annotation.</title>
        <authorList>
            <consortium name="The Broad Institute Genomics Platform"/>
            <consortium name="The Broad Institute Genome Sequencing Center for Infectious Disease"/>
            <person name="Wu L."/>
            <person name="Ma J."/>
        </authorList>
    </citation>
    <scope>NUCLEOTIDE SEQUENCE [LARGE SCALE GENOMIC DNA]</scope>
    <source>
        <strain evidence="13">CGMCC 4.7683</strain>
    </source>
</reference>
<evidence type="ECO:0000256" key="6">
    <source>
        <dbReference type="ARBA" id="ARBA00023053"/>
    </source>
</evidence>
<dbReference type="PANTHER" id="PTHR10110">
    <property type="entry name" value="SODIUM/HYDROGEN EXCHANGER"/>
    <property type="match status" value="1"/>
</dbReference>
<dbReference type="Proteomes" id="UP000635387">
    <property type="component" value="Unassembled WGS sequence"/>
</dbReference>
<feature type="transmembrane region" description="Helical" evidence="10">
    <location>
        <begin position="300"/>
        <end position="328"/>
    </location>
</feature>
<keyword evidence="5 10" id="KW-1133">Transmembrane helix</keyword>
<evidence type="ECO:0000256" key="1">
    <source>
        <dbReference type="ARBA" id="ARBA00004651"/>
    </source>
</evidence>
<evidence type="ECO:0000256" key="7">
    <source>
        <dbReference type="ARBA" id="ARBA00023065"/>
    </source>
</evidence>
<keyword evidence="6" id="KW-0915">Sodium</keyword>
<evidence type="ECO:0000256" key="5">
    <source>
        <dbReference type="ARBA" id="ARBA00022989"/>
    </source>
</evidence>
<dbReference type="PANTHER" id="PTHR10110:SF86">
    <property type="entry name" value="SODIUM_HYDROGEN EXCHANGER 7"/>
    <property type="match status" value="1"/>
</dbReference>
<protein>
    <submittedName>
        <fullName evidence="12">Peptidase</fullName>
    </submittedName>
</protein>
<dbReference type="InterPro" id="IPR006153">
    <property type="entry name" value="Cation/H_exchanger_TM"/>
</dbReference>
<keyword evidence="4 10" id="KW-0812">Transmembrane</keyword>
<dbReference type="Gene3D" id="6.10.140.1330">
    <property type="match status" value="1"/>
</dbReference>
<feature type="transmembrane region" description="Helical" evidence="10">
    <location>
        <begin position="230"/>
        <end position="249"/>
    </location>
</feature>
<feature type="transmembrane region" description="Helical" evidence="10">
    <location>
        <begin position="83"/>
        <end position="103"/>
    </location>
</feature>